<sequence length="64" mass="7400">MTIWPAGDSQNIARGTWCFGETQNTIYILSFFIKKTQKTAPKDIQTAINRKKDMTSWYQRGELA</sequence>
<dbReference type="EMBL" id="CP123759">
    <property type="protein sequence ID" value="WGO82672.1"/>
    <property type="molecule type" value="Genomic_DNA"/>
</dbReference>
<proteinExistence type="predicted"/>
<keyword evidence="2" id="KW-1185">Reference proteome</keyword>
<name>A0ABY8P0C9_9GAMM</name>
<dbReference type="RefSeq" id="WP_280937377.1">
    <property type="nucleotide sequence ID" value="NZ_CP123759.1"/>
</dbReference>
<dbReference type="Pfam" id="PF05973">
    <property type="entry name" value="Gp49"/>
    <property type="match status" value="1"/>
</dbReference>
<evidence type="ECO:0000313" key="2">
    <source>
        <dbReference type="Proteomes" id="UP001231859"/>
    </source>
</evidence>
<dbReference type="Proteomes" id="UP001231859">
    <property type="component" value="Chromosome"/>
</dbReference>
<reference evidence="1 2" key="1">
    <citation type="submission" date="2023-04" db="EMBL/GenBank/DDBJ databases">
        <title>Genome dynamics across the evolutionary transition to endosymbiosis.</title>
        <authorList>
            <person name="Siozios S."/>
            <person name="Nadal-Jimenez P."/>
            <person name="Azagi T."/>
            <person name="Sprong H."/>
            <person name="Frost C.L."/>
            <person name="Parratt S.R."/>
            <person name="Taylor G."/>
            <person name="Brettell L."/>
            <person name="Lew K.C."/>
            <person name="Croft L."/>
            <person name="King K.C."/>
            <person name="Brockhurst M.A."/>
            <person name="Hypsa V."/>
            <person name="Novakova E."/>
            <person name="Darby A.C."/>
            <person name="Hurst G.D.D."/>
        </authorList>
    </citation>
    <scope>NUCLEOTIDE SEQUENCE [LARGE SCALE GENOMIC DNA]</scope>
    <source>
        <strain evidence="2">aApi_AU</strain>
    </source>
</reference>
<protein>
    <submittedName>
        <fullName evidence="1">Type II toxin-antitoxin system RelE/ParE family toxin</fullName>
    </submittedName>
</protein>
<gene>
    <name evidence="1" type="ORF">QG404_09820</name>
</gene>
<accession>A0ABY8P0C9</accession>
<evidence type="ECO:0000313" key="1">
    <source>
        <dbReference type="EMBL" id="WGO82672.1"/>
    </source>
</evidence>
<organism evidence="1 2">
    <name type="scientific">Arsenophonus apicola</name>
    <dbReference type="NCBI Taxonomy" id="2879119"/>
    <lineage>
        <taxon>Bacteria</taxon>
        <taxon>Pseudomonadati</taxon>
        <taxon>Pseudomonadota</taxon>
        <taxon>Gammaproteobacteria</taxon>
        <taxon>Enterobacterales</taxon>
        <taxon>Morganellaceae</taxon>
        <taxon>Arsenophonus</taxon>
    </lineage>
</organism>
<dbReference type="InterPro" id="IPR009241">
    <property type="entry name" value="HigB-like"/>
</dbReference>